<evidence type="ECO:0000256" key="1">
    <source>
        <dbReference type="SAM" id="Phobius"/>
    </source>
</evidence>
<keyword evidence="3" id="KW-1185">Reference proteome</keyword>
<dbReference type="SUPFAM" id="SSF56235">
    <property type="entry name" value="N-terminal nucleophile aminohydrolases (Ntn hydrolases)"/>
    <property type="match status" value="1"/>
</dbReference>
<evidence type="ECO:0000313" key="2">
    <source>
        <dbReference type="EMBL" id="EDO27090.1"/>
    </source>
</evidence>
<accession>A7TA81</accession>
<gene>
    <name evidence="2" type="ORF">NEMVEDRAFT_v1g152115</name>
</gene>
<dbReference type="InterPro" id="IPR029055">
    <property type="entry name" value="Ntn_hydrolases_N"/>
</dbReference>
<dbReference type="PANTHER" id="PTHR11686:SF54">
    <property type="entry name" value="GLUTATHIONE HYDROLASE 7"/>
    <property type="match status" value="1"/>
</dbReference>
<dbReference type="Pfam" id="PF01019">
    <property type="entry name" value="G_glu_transpept"/>
    <property type="match status" value="1"/>
</dbReference>
<dbReference type="InParanoid" id="A7TA81"/>
<dbReference type="PhylomeDB" id="A7TA81"/>
<dbReference type="OMA" id="ASDDFEC"/>
<dbReference type="Proteomes" id="UP000001593">
    <property type="component" value="Unassembled WGS sequence"/>
</dbReference>
<keyword evidence="1" id="KW-0812">Transmembrane</keyword>
<evidence type="ECO:0008006" key="4">
    <source>
        <dbReference type="Google" id="ProtNLM"/>
    </source>
</evidence>
<dbReference type="eggNOG" id="KOG2410">
    <property type="taxonomic scope" value="Eukaryota"/>
</dbReference>
<dbReference type="PANTHER" id="PTHR11686">
    <property type="entry name" value="GAMMA GLUTAMYL TRANSPEPTIDASE"/>
    <property type="match status" value="1"/>
</dbReference>
<feature type="transmembrane region" description="Helical" evidence="1">
    <location>
        <begin position="12"/>
        <end position="34"/>
    </location>
</feature>
<dbReference type="AlphaFoldDB" id="A7TA81"/>
<sequence length="92" mass="9497">MDKKPTKCNRKKGVRVIVVSCLVFAVAVTIALIIDIYVGDHHTGHAAVSSDVKECSDIGLDLMKRGGSAVDASIGALLCVGLMNPESCGIGG</sequence>
<dbReference type="KEGG" id="nve:5497348"/>
<dbReference type="GO" id="GO:0006751">
    <property type="term" value="P:glutathione catabolic process"/>
    <property type="evidence" value="ECO:0007669"/>
    <property type="project" value="InterPro"/>
</dbReference>
<reference evidence="2 3" key="1">
    <citation type="journal article" date="2007" name="Science">
        <title>Sea anemone genome reveals ancestral eumetazoan gene repertoire and genomic organization.</title>
        <authorList>
            <person name="Putnam N.H."/>
            <person name="Srivastava M."/>
            <person name="Hellsten U."/>
            <person name="Dirks B."/>
            <person name="Chapman J."/>
            <person name="Salamov A."/>
            <person name="Terry A."/>
            <person name="Shapiro H."/>
            <person name="Lindquist E."/>
            <person name="Kapitonov V.V."/>
            <person name="Jurka J."/>
            <person name="Genikhovich G."/>
            <person name="Grigoriev I.V."/>
            <person name="Lucas S.M."/>
            <person name="Steele R.E."/>
            <person name="Finnerty J.R."/>
            <person name="Technau U."/>
            <person name="Martindale M.Q."/>
            <person name="Rokhsar D.S."/>
        </authorList>
    </citation>
    <scope>NUCLEOTIDE SEQUENCE [LARGE SCALE GENOMIC DNA]</scope>
    <source>
        <strain evidence="3">CH2 X CH6</strain>
    </source>
</reference>
<keyword evidence="1" id="KW-1133">Transmembrane helix</keyword>
<dbReference type="EMBL" id="DS473908">
    <property type="protein sequence ID" value="EDO27090.1"/>
    <property type="molecule type" value="Genomic_DNA"/>
</dbReference>
<protein>
    <recommendedName>
        <fullName evidence="4">Gamma-glutamyltransferase</fullName>
    </recommendedName>
</protein>
<dbReference type="GO" id="GO:0036374">
    <property type="term" value="F:glutathione hydrolase activity"/>
    <property type="evidence" value="ECO:0007669"/>
    <property type="project" value="InterPro"/>
</dbReference>
<name>A7TA81_NEMVE</name>
<organism evidence="2 3">
    <name type="scientific">Nematostella vectensis</name>
    <name type="common">Starlet sea anemone</name>
    <dbReference type="NCBI Taxonomy" id="45351"/>
    <lineage>
        <taxon>Eukaryota</taxon>
        <taxon>Metazoa</taxon>
        <taxon>Cnidaria</taxon>
        <taxon>Anthozoa</taxon>
        <taxon>Hexacorallia</taxon>
        <taxon>Actiniaria</taxon>
        <taxon>Edwardsiidae</taxon>
        <taxon>Nematostella</taxon>
    </lineage>
</organism>
<evidence type="ECO:0000313" key="3">
    <source>
        <dbReference type="Proteomes" id="UP000001593"/>
    </source>
</evidence>
<dbReference type="InterPro" id="IPR000101">
    <property type="entry name" value="GGT_peptidase"/>
</dbReference>
<proteinExistence type="predicted"/>
<keyword evidence="1" id="KW-0472">Membrane</keyword>
<dbReference type="HOGENOM" id="CLU_2415848_0_0_1"/>